<proteinExistence type="predicted"/>
<evidence type="ECO:0000256" key="1">
    <source>
        <dbReference type="SAM" id="Phobius"/>
    </source>
</evidence>
<gene>
    <name evidence="3" type="ORF">CEPIT_LOCUS32450</name>
</gene>
<keyword evidence="4" id="KW-1185">Reference proteome</keyword>
<feature type="transmembrane region" description="Helical" evidence="1">
    <location>
        <begin position="259"/>
        <end position="279"/>
    </location>
</feature>
<feature type="signal peptide" evidence="2">
    <location>
        <begin position="1"/>
        <end position="22"/>
    </location>
</feature>
<dbReference type="EMBL" id="CAMAPF010000972">
    <property type="protein sequence ID" value="CAH9132782.1"/>
    <property type="molecule type" value="Genomic_DNA"/>
</dbReference>
<dbReference type="AlphaFoldDB" id="A0AAV0FBX5"/>
<feature type="transmembrane region" description="Helical" evidence="1">
    <location>
        <begin position="286"/>
        <end position="310"/>
    </location>
</feature>
<accession>A0AAV0FBX5</accession>
<comment type="caution">
    <text evidence="3">The sequence shown here is derived from an EMBL/GenBank/DDBJ whole genome shotgun (WGS) entry which is preliminary data.</text>
</comment>
<feature type="transmembrane region" description="Helical" evidence="1">
    <location>
        <begin position="495"/>
        <end position="516"/>
    </location>
</feature>
<dbReference type="Proteomes" id="UP001152523">
    <property type="component" value="Unassembled WGS sequence"/>
</dbReference>
<dbReference type="InterPro" id="IPR040283">
    <property type="entry name" value="DDB_G0292058-like"/>
</dbReference>
<evidence type="ECO:0000313" key="4">
    <source>
        <dbReference type="Proteomes" id="UP001152523"/>
    </source>
</evidence>
<name>A0AAV0FBX5_9ASTE</name>
<dbReference type="PANTHER" id="PTHR31414">
    <property type="entry name" value="TRANSMEMBRANE PROTEIN DDB_G0292058"/>
    <property type="match status" value="1"/>
</dbReference>
<keyword evidence="1" id="KW-1133">Transmembrane helix</keyword>
<keyword evidence="2" id="KW-0732">Signal</keyword>
<protein>
    <submittedName>
        <fullName evidence="3">Uncharacterized protein</fullName>
    </submittedName>
</protein>
<evidence type="ECO:0000313" key="3">
    <source>
        <dbReference type="EMBL" id="CAH9132782.1"/>
    </source>
</evidence>
<organism evidence="3 4">
    <name type="scientific">Cuscuta epithymum</name>
    <dbReference type="NCBI Taxonomy" id="186058"/>
    <lineage>
        <taxon>Eukaryota</taxon>
        <taxon>Viridiplantae</taxon>
        <taxon>Streptophyta</taxon>
        <taxon>Embryophyta</taxon>
        <taxon>Tracheophyta</taxon>
        <taxon>Spermatophyta</taxon>
        <taxon>Magnoliopsida</taxon>
        <taxon>eudicotyledons</taxon>
        <taxon>Gunneridae</taxon>
        <taxon>Pentapetalae</taxon>
        <taxon>asterids</taxon>
        <taxon>lamiids</taxon>
        <taxon>Solanales</taxon>
        <taxon>Convolvulaceae</taxon>
        <taxon>Cuscuteae</taxon>
        <taxon>Cuscuta</taxon>
        <taxon>Cuscuta subgen. Cuscuta</taxon>
    </lineage>
</organism>
<feature type="transmembrane region" description="Helical" evidence="1">
    <location>
        <begin position="109"/>
        <end position="134"/>
    </location>
</feature>
<keyword evidence="1" id="KW-0812">Transmembrane</keyword>
<keyword evidence="1" id="KW-0472">Membrane</keyword>
<sequence>MLSSKPAFHTLSFMLCTIFVSALSGASINDHNESTSIQGVAEGRYNGGVSWGNGRSIRQVNSGRSSSLILAADRTHRKDPSDSFNYYTGGWNISNEHYMYSVAFTGAPLFIIATVWFVGFGLTLLLIWLCYCCCKRRSNAYSPSAYILSLLFLSIFTIAAIIGSVVLYTGLENFHNSTKGTLDFVVSQAGSTVGKLINVSDVLDTAKITGVAQIFLPEDVKKNIDKVDDTINSSVNTLDTETRKNKKDILHVIDLVRQILIIIAALMLFLAVLGFFLSVSGPESLVYILVIIGWILIAATLILSSVFVLLHNVVEDTCVAMDEWAKNPKVHTTLDDIIPCVDPKAAQETLSQSKEVTFEMVVVVNRIINNVANANMPTGAPTSYNQSGPLVPNLCSPFNSNNKDKKCAEDEVEFGNAPEVWKKYVCTVGADNVCTTVGRLTPDLYNQMNGAVKVSGGLYQYGPFLTDLLDCTFLRSTFNTIHDHHCPDLELFSKWVYIGLVLISAFVCLSIIFWVLHSRERSHRKYTKLAGP</sequence>
<dbReference type="GO" id="GO:0005886">
    <property type="term" value="C:plasma membrane"/>
    <property type="evidence" value="ECO:0007669"/>
    <property type="project" value="TreeGrafter"/>
</dbReference>
<evidence type="ECO:0000256" key="2">
    <source>
        <dbReference type="SAM" id="SignalP"/>
    </source>
</evidence>
<feature type="transmembrane region" description="Helical" evidence="1">
    <location>
        <begin position="146"/>
        <end position="168"/>
    </location>
</feature>
<reference evidence="3" key="1">
    <citation type="submission" date="2022-07" db="EMBL/GenBank/DDBJ databases">
        <authorList>
            <person name="Macas J."/>
            <person name="Novak P."/>
            <person name="Neumann P."/>
        </authorList>
    </citation>
    <scope>NUCLEOTIDE SEQUENCE</scope>
</reference>
<dbReference type="GO" id="GO:0009506">
    <property type="term" value="C:plasmodesma"/>
    <property type="evidence" value="ECO:0007669"/>
    <property type="project" value="TreeGrafter"/>
</dbReference>
<feature type="chain" id="PRO_5043516211" evidence="2">
    <location>
        <begin position="23"/>
        <end position="532"/>
    </location>
</feature>
<dbReference type="PANTHER" id="PTHR31414:SF31">
    <property type="entry name" value="PROTEIN TWEETY HOMOLOG"/>
    <property type="match status" value="1"/>
</dbReference>